<dbReference type="AlphaFoldDB" id="A0A2S4HI57"/>
<dbReference type="CDD" id="cd11644">
    <property type="entry name" value="Precorrin-6Y-MT"/>
    <property type="match status" value="1"/>
</dbReference>
<dbReference type="GO" id="GO:0032259">
    <property type="term" value="P:methylation"/>
    <property type="evidence" value="ECO:0007669"/>
    <property type="project" value="UniProtKB-KW"/>
</dbReference>
<keyword evidence="2" id="KW-0169">Cobalamin biosynthesis</keyword>
<dbReference type="InterPro" id="IPR014008">
    <property type="entry name" value="Cbl_synth_MTase_CbiT"/>
</dbReference>
<dbReference type="SUPFAM" id="SSF53335">
    <property type="entry name" value="S-adenosyl-L-methionine-dependent methyltransferases"/>
    <property type="match status" value="1"/>
</dbReference>
<evidence type="ECO:0000256" key="2">
    <source>
        <dbReference type="ARBA" id="ARBA00022573"/>
    </source>
</evidence>
<dbReference type="PANTHER" id="PTHR43182">
    <property type="entry name" value="COBALT-PRECORRIN-6B C(15)-METHYLTRANSFERASE (DECARBOXYLATING)"/>
    <property type="match status" value="1"/>
</dbReference>
<dbReference type="InterPro" id="IPR014777">
    <property type="entry name" value="4pyrrole_Mease_sub1"/>
</dbReference>
<keyword evidence="5" id="KW-0949">S-adenosyl-L-methionine</keyword>
<proteinExistence type="predicted"/>
<sequence length="439" mass="47766">MHRITSVKKERYFTMKRQQDALPTGKTETLFRPWLSLVGMSESGWAGIAEEGRAAIAQASILVGSQRQLHHIPEQVGQRRMLWPSPIQAGIDEILKHQGQQVCVLASGDPFWFGIGATLSRHLPHGAMRSLPGASAFSMAAARQAWPLQDCLCLSLVARDPENLRRAFAPGRRLLVLSENGSSPARLAELLCEAGFANSPLWAWQRMGGEAETCRQALAKDWRDTQVDALNTVAVECVPSRVDAGMSRSAGRPEDDFIHDGQISKREVRAVILAYLAPKGGEHLWDLGGGSGAVSVEWLLADQHNSATVVERREDRCLNIQANAKRFGLPQLHCVQGDCGDVIAELAPPSAVFIGGGITSDGLLERCWQALSVGGRIVASAVTIEGEAALISACQHYGGNLSRIAVERSEALGGFQSMTPQRSVTIWHTNKTLNEKERY</sequence>
<dbReference type="PANTHER" id="PTHR43182:SF1">
    <property type="entry name" value="COBALT-PRECORRIN-7 C(5)-METHYLTRANSFERASE"/>
    <property type="match status" value="1"/>
</dbReference>
<comment type="caution">
    <text evidence="7">The sequence shown here is derived from an EMBL/GenBank/DDBJ whole genome shotgun (WGS) entry which is preliminary data.</text>
</comment>
<accession>A0A2S4HI57</accession>
<dbReference type="Pfam" id="PF00590">
    <property type="entry name" value="TP_methylase"/>
    <property type="match status" value="1"/>
</dbReference>
<dbReference type="NCBIfam" id="TIGR02467">
    <property type="entry name" value="CbiE"/>
    <property type="match status" value="1"/>
</dbReference>
<comment type="pathway">
    <text evidence="1">Cofactor biosynthesis; adenosylcobalamin biosynthesis.</text>
</comment>
<reference evidence="7 8" key="1">
    <citation type="submission" date="2018-01" db="EMBL/GenBank/DDBJ databases">
        <authorList>
            <person name="Yu X.-D."/>
        </authorList>
    </citation>
    <scope>NUCLEOTIDE SEQUENCE [LARGE SCALE GENOMIC DNA]</scope>
    <source>
        <strain evidence="7 8">ZX-21</strain>
    </source>
</reference>
<dbReference type="Gene3D" id="3.40.1010.10">
    <property type="entry name" value="Cobalt-precorrin-4 Transmethylase, Domain 1"/>
    <property type="match status" value="1"/>
</dbReference>
<dbReference type="InterPro" id="IPR035996">
    <property type="entry name" value="4pyrrol_Methylase_sf"/>
</dbReference>
<dbReference type="CDD" id="cd02440">
    <property type="entry name" value="AdoMet_MTases"/>
    <property type="match status" value="1"/>
</dbReference>
<evidence type="ECO:0000313" key="8">
    <source>
        <dbReference type="Proteomes" id="UP000237222"/>
    </source>
</evidence>
<gene>
    <name evidence="7" type="ORF">C0068_06500</name>
</gene>
<evidence type="ECO:0000256" key="4">
    <source>
        <dbReference type="ARBA" id="ARBA00022679"/>
    </source>
</evidence>
<evidence type="ECO:0000256" key="3">
    <source>
        <dbReference type="ARBA" id="ARBA00022603"/>
    </source>
</evidence>
<evidence type="ECO:0000256" key="1">
    <source>
        <dbReference type="ARBA" id="ARBA00004953"/>
    </source>
</evidence>
<evidence type="ECO:0000259" key="6">
    <source>
        <dbReference type="Pfam" id="PF00590"/>
    </source>
</evidence>
<protein>
    <submittedName>
        <fullName evidence="7">Cobalamin biosynthesis bifunctional protein CbiET</fullName>
    </submittedName>
</protein>
<keyword evidence="3" id="KW-0489">Methyltransferase</keyword>
<dbReference type="InterPro" id="IPR006365">
    <property type="entry name" value="Cbl_synth_CobL"/>
</dbReference>
<dbReference type="PIRSF" id="PIRSF036428">
    <property type="entry name" value="CobL"/>
    <property type="match status" value="1"/>
</dbReference>
<evidence type="ECO:0000313" key="7">
    <source>
        <dbReference type="EMBL" id="POP53600.1"/>
    </source>
</evidence>
<dbReference type="Pfam" id="PF01135">
    <property type="entry name" value="PCMT"/>
    <property type="match status" value="1"/>
</dbReference>
<dbReference type="InterPro" id="IPR050714">
    <property type="entry name" value="Cobalamin_biosynth_MTase"/>
</dbReference>
<organism evidence="7 8">
    <name type="scientific">Zhongshania marina</name>
    <dbReference type="NCBI Taxonomy" id="2304603"/>
    <lineage>
        <taxon>Bacteria</taxon>
        <taxon>Pseudomonadati</taxon>
        <taxon>Pseudomonadota</taxon>
        <taxon>Gammaproteobacteria</taxon>
        <taxon>Cellvibrionales</taxon>
        <taxon>Spongiibacteraceae</taxon>
        <taxon>Zhongshania</taxon>
    </lineage>
</organism>
<dbReference type="NCBIfam" id="TIGR02469">
    <property type="entry name" value="CbiT"/>
    <property type="match status" value="1"/>
</dbReference>
<dbReference type="GO" id="GO:0008276">
    <property type="term" value="F:protein methyltransferase activity"/>
    <property type="evidence" value="ECO:0007669"/>
    <property type="project" value="InterPro"/>
</dbReference>
<evidence type="ECO:0000256" key="5">
    <source>
        <dbReference type="ARBA" id="ARBA00022691"/>
    </source>
</evidence>
<dbReference type="UniPathway" id="UPA00148"/>
<feature type="domain" description="Tetrapyrrole methylase" evidence="6">
    <location>
        <begin position="36"/>
        <end position="217"/>
    </location>
</feature>
<name>A0A2S4HI57_9GAMM</name>
<dbReference type="Proteomes" id="UP000237222">
    <property type="component" value="Unassembled WGS sequence"/>
</dbReference>
<dbReference type="Gene3D" id="3.40.50.150">
    <property type="entry name" value="Vaccinia Virus protein VP39"/>
    <property type="match status" value="1"/>
</dbReference>
<dbReference type="InterPro" id="IPR012818">
    <property type="entry name" value="CbiE"/>
</dbReference>
<dbReference type="GO" id="GO:0009236">
    <property type="term" value="P:cobalamin biosynthetic process"/>
    <property type="evidence" value="ECO:0007669"/>
    <property type="project" value="UniProtKB-UniPathway"/>
</dbReference>
<dbReference type="InterPro" id="IPR000878">
    <property type="entry name" value="4pyrrol_Mease"/>
</dbReference>
<dbReference type="InterPro" id="IPR029063">
    <property type="entry name" value="SAM-dependent_MTases_sf"/>
</dbReference>
<dbReference type="EMBL" id="PQGG01000013">
    <property type="protein sequence ID" value="POP53600.1"/>
    <property type="molecule type" value="Genomic_DNA"/>
</dbReference>
<dbReference type="SUPFAM" id="SSF53790">
    <property type="entry name" value="Tetrapyrrole methylase"/>
    <property type="match status" value="1"/>
</dbReference>
<keyword evidence="4" id="KW-0808">Transferase</keyword>